<feature type="domain" description="ABC transporter" evidence="10">
    <location>
        <begin position="7"/>
        <end position="254"/>
    </location>
</feature>
<organism evidence="11 12">
    <name type="scientific">Methanocalculus taiwanensis</name>
    <dbReference type="NCBI Taxonomy" id="106207"/>
    <lineage>
        <taxon>Archaea</taxon>
        <taxon>Methanobacteriati</taxon>
        <taxon>Methanobacteriota</taxon>
        <taxon>Stenosarchaea group</taxon>
        <taxon>Methanomicrobia</taxon>
        <taxon>Methanomicrobiales</taxon>
        <taxon>Methanocalculaceae</taxon>
        <taxon>Methanocalculus</taxon>
    </lineage>
</organism>
<sequence>MDRSTPITLFDFSFRYPSSTGPVLKGIHLEIPKGEVVGIMGPAGAGKSTLVFALGGLIPDFIHGTHSGTITVGAQNPITASPRTMADTIGIVFQDFESQLFSSTVELEIAFAMENRGVDPESMRRRVREIEAIIGLSGFSKRPPGSLSGGQKQRLVIGSVLALNPEILCFDEPTTDLDPAGKEEVFSLIRSLCRSQHHAPGEEAIQNGIIIEQETEEMAALDRLILMDKGTIIADGPPKAVMKDISLFQQLGLRPLPVCEYFAALGIESSKQLLSVPDAVSLFHASDLEIDTSRYQEIIKADSIRTQRYGPEIISIRGVSFGYEDNLVIRNLNLTIRRQECLAIAGANGSGKTTVSRLLAGLIHPDSGSVTVAGMDTQHHSIHDLSRVIGYVFQNPDHQIFSDTVFEEVAYGVRLHGFSPDQVSLRVAEALLAVGMEGKEDYDPFSLPRGDRQRVAVASVLAIQPDIIILDEPTTGLDYQDQVRMMELVADLNQKGHTIIIITHAMWVLAEYMHRVVLLRDGEIIADGTPRTILSNPPLLAENSMKAPQITEFSTKIGYPICTVDEMAACTRRRDGA</sequence>
<dbReference type="SUPFAM" id="SSF52540">
    <property type="entry name" value="P-loop containing nucleoside triphosphate hydrolases"/>
    <property type="match status" value="2"/>
</dbReference>
<dbReference type="EMBL" id="VOTZ01000007">
    <property type="protein sequence ID" value="MCQ1538264.1"/>
    <property type="molecule type" value="Genomic_DNA"/>
</dbReference>
<accession>A0ABD4TH34</accession>
<keyword evidence="6 11" id="KW-0067">ATP-binding</keyword>
<comment type="similarity">
    <text evidence="2">Belongs to the ABC transporter superfamily.</text>
</comment>
<dbReference type="PANTHER" id="PTHR43553:SF24">
    <property type="entry name" value="ENERGY-COUPLING FACTOR TRANSPORTER ATP-BINDING PROTEIN ECFA1"/>
    <property type="match status" value="1"/>
</dbReference>
<dbReference type="PANTHER" id="PTHR43553">
    <property type="entry name" value="HEAVY METAL TRANSPORTER"/>
    <property type="match status" value="1"/>
</dbReference>
<evidence type="ECO:0000259" key="10">
    <source>
        <dbReference type="PROSITE" id="PS50893"/>
    </source>
</evidence>
<dbReference type="FunFam" id="3.40.50.300:FF:000224">
    <property type="entry name" value="Energy-coupling factor transporter ATP-binding protein EcfA"/>
    <property type="match status" value="1"/>
</dbReference>
<evidence type="ECO:0000256" key="4">
    <source>
        <dbReference type="ARBA" id="ARBA00022475"/>
    </source>
</evidence>
<keyword evidence="12" id="KW-1185">Reference proteome</keyword>
<dbReference type="InterPro" id="IPR017871">
    <property type="entry name" value="ABC_transporter-like_CS"/>
</dbReference>
<keyword evidence="8" id="KW-0472">Membrane</keyword>
<keyword evidence="3" id="KW-0813">Transport</keyword>
<evidence type="ECO:0000256" key="1">
    <source>
        <dbReference type="ARBA" id="ARBA00004202"/>
    </source>
</evidence>
<dbReference type="RefSeq" id="WP_255332206.1">
    <property type="nucleotide sequence ID" value="NZ_VOTZ01000007.1"/>
</dbReference>
<keyword evidence="4" id="KW-1003">Cell membrane</keyword>
<dbReference type="NCBIfam" id="NF010167">
    <property type="entry name" value="PRK13648.1"/>
    <property type="match status" value="2"/>
</dbReference>
<evidence type="ECO:0000256" key="5">
    <source>
        <dbReference type="ARBA" id="ARBA00022741"/>
    </source>
</evidence>
<evidence type="ECO:0000313" key="11">
    <source>
        <dbReference type="EMBL" id="MCQ1538264.1"/>
    </source>
</evidence>
<dbReference type="PROSITE" id="PS50893">
    <property type="entry name" value="ABC_TRANSPORTER_2"/>
    <property type="match status" value="2"/>
</dbReference>
<comment type="subcellular location">
    <subcellularLocation>
        <location evidence="1">Cell membrane</location>
        <topology evidence="1">Peripheral membrane protein</topology>
    </subcellularLocation>
</comment>
<dbReference type="Gene3D" id="3.40.50.300">
    <property type="entry name" value="P-loop containing nucleotide triphosphate hydrolases"/>
    <property type="match status" value="2"/>
</dbReference>
<evidence type="ECO:0000256" key="2">
    <source>
        <dbReference type="ARBA" id="ARBA00005417"/>
    </source>
</evidence>
<dbReference type="InterPro" id="IPR015856">
    <property type="entry name" value="ABC_transpr_CbiO/EcfA_su"/>
</dbReference>
<keyword evidence="5" id="KW-0547">Nucleotide-binding</keyword>
<dbReference type="CDD" id="cd03225">
    <property type="entry name" value="ABC_cobalt_CbiO_domain1"/>
    <property type="match status" value="2"/>
</dbReference>
<feature type="domain" description="ABC transporter" evidence="10">
    <location>
        <begin position="314"/>
        <end position="546"/>
    </location>
</feature>
<evidence type="ECO:0000256" key="9">
    <source>
        <dbReference type="ARBA" id="ARBA00025157"/>
    </source>
</evidence>
<gene>
    <name evidence="11" type="ORF">FTO68_04575</name>
</gene>
<dbReference type="PROSITE" id="PS00211">
    <property type="entry name" value="ABC_TRANSPORTER_1"/>
    <property type="match status" value="1"/>
</dbReference>
<comment type="function">
    <text evidence="9">Probably part of an ABC transporter complex. Responsible for energy coupling to the transport system.</text>
</comment>
<dbReference type="Pfam" id="PF00005">
    <property type="entry name" value="ABC_tran"/>
    <property type="match status" value="2"/>
</dbReference>
<dbReference type="AlphaFoldDB" id="A0ABD4TH34"/>
<dbReference type="InterPro" id="IPR003439">
    <property type="entry name" value="ABC_transporter-like_ATP-bd"/>
</dbReference>
<evidence type="ECO:0000256" key="7">
    <source>
        <dbReference type="ARBA" id="ARBA00022967"/>
    </source>
</evidence>
<evidence type="ECO:0000256" key="3">
    <source>
        <dbReference type="ARBA" id="ARBA00022448"/>
    </source>
</evidence>
<evidence type="ECO:0000256" key="8">
    <source>
        <dbReference type="ARBA" id="ARBA00023136"/>
    </source>
</evidence>
<dbReference type="SMART" id="SM00382">
    <property type="entry name" value="AAA"/>
    <property type="match status" value="2"/>
</dbReference>
<comment type="caution">
    <text evidence="11">The sequence shown here is derived from an EMBL/GenBank/DDBJ whole genome shotgun (WGS) entry which is preliminary data.</text>
</comment>
<dbReference type="InterPro" id="IPR003593">
    <property type="entry name" value="AAA+_ATPase"/>
</dbReference>
<protein>
    <submittedName>
        <fullName evidence="11">Energy-coupling factor ABC transporter ATP-binding protein</fullName>
    </submittedName>
</protein>
<dbReference type="GO" id="GO:0005886">
    <property type="term" value="C:plasma membrane"/>
    <property type="evidence" value="ECO:0007669"/>
    <property type="project" value="UniProtKB-SubCell"/>
</dbReference>
<dbReference type="Proteomes" id="UP001524383">
    <property type="component" value="Unassembled WGS sequence"/>
</dbReference>
<name>A0ABD4TH34_9EURY</name>
<dbReference type="InterPro" id="IPR027417">
    <property type="entry name" value="P-loop_NTPase"/>
</dbReference>
<dbReference type="InterPro" id="IPR050095">
    <property type="entry name" value="ECF_ABC_transporter_ATP-bd"/>
</dbReference>
<proteinExistence type="inferred from homology"/>
<reference evidence="11 12" key="1">
    <citation type="submission" date="2019-08" db="EMBL/GenBank/DDBJ databases">
        <authorList>
            <person name="Chen S.-C."/>
            <person name="Lai M.-C."/>
            <person name="You Y.-T."/>
        </authorList>
    </citation>
    <scope>NUCLEOTIDE SEQUENCE [LARGE SCALE GENOMIC DNA]</scope>
    <source>
        <strain evidence="11 12">P2F9704a</strain>
    </source>
</reference>
<evidence type="ECO:0000313" key="12">
    <source>
        <dbReference type="Proteomes" id="UP001524383"/>
    </source>
</evidence>
<keyword evidence="7" id="KW-1278">Translocase</keyword>
<dbReference type="GO" id="GO:0005524">
    <property type="term" value="F:ATP binding"/>
    <property type="evidence" value="ECO:0007669"/>
    <property type="project" value="UniProtKB-KW"/>
</dbReference>
<evidence type="ECO:0000256" key="6">
    <source>
        <dbReference type="ARBA" id="ARBA00022840"/>
    </source>
</evidence>